<dbReference type="GO" id="GO:0003677">
    <property type="term" value="F:DNA binding"/>
    <property type="evidence" value="ECO:0007669"/>
    <property type="project" value="UniProtKB-KW"/>
</dbReference>
<feature type="domain" description="IclR-ED" evidence="6">
    <location>
        <begin position="69"/>
        <end position="252"/>
    </location>
</feature>
<dbReference type="Pfam" id="PF01614">
    <property type="entry name" value="IclR_C"/>
    <property type="match status" value="1"/>
</dbReference>
<name>A0ABD5RWH4_9EURY</name>
<dbReference type="InterPro" id="IPR036388">
    <property type="entry name" value="WH-like_DNA-bd_sf"/>
</dbReference>
<dbReference type="InterPro" id="IPR036390">
    <property type="entry name" value="WH_DNA-bd_sf"/>
</dbReference>
<evidence type="ECO:0000256" key="4">
    <source>
        <dbReference type="SAM" id="MobiDB-lite"/>
    </source>
</evidence>
<dbReference type="Pfam" id="PF09339">
    <property type="entry name" value="HTH_IclR"/>
    <property type="match status" value="1"/>
</dbReference>
<dbReference type="Gene3D" id="1.10.10.10">
    <property type="entry name" value="Winged helix-like DNA-binding domain superfamily/Winged helix DNA-binding domain"/>
    <property type="match status" value="1"/>
</dbReference>
<dbReference type="PROSITE" id="PS51077">
    <property type="entry name" value="HTH_ICLR"/>
    <property type="match status" value="1"/>
</dbReference>
<evidence type="ECO:0000256" key="2">
    <source>
        <dbReference type="ARBA" id="ARBA00023125"/>
    </source>
</evidence>
<dbReference type="PANTHER" id="PTHR30136:SF35">
    <property type="entry name" value="HTH-TYPE TRANSCRIPTIONAL REGULATOR RV1719"/>
    <property type="match status" value="1"/>
</dbReference>
<dbReference type="GO" id="GO:0006355">
    <property type="term" value="P:regulation of DNA-templated transcription"/>
    <property type="evidence" value="ECO:0007669"/>
    <property type="project" value="UniProtKB-ARBA"/>
</dbReference>
<evidence type="ECO:0000256" key="3">
    <source>
        <dbReference type="ARBA" id="ARBA00023163"/>
    </source>
</evidence>
<proteinExistence type="predicted"/>
<dbReference type="InterPro" id="IPR014757">
    <property type="entry name" value="Tscrpt_reg_IclR_C"/>
</dbReference>
<dbReference type="AlphaFoldDB" id="A0ABD5RWH4"/>
<gene>
    <name evidence="7" type="ORF">ACFQE1_05250</name>
</gene>
<evidence type="ECO:0000259" key="5">
    <source>
        <dbReference type="PROSITE" id="PS51077"/>
    </source>
</evidence>
<keyword evidence="2" id="KW-0238">DNA-binding</keyword>
<accession>A0ABD5RWH4</accession>
<sequence>MNSDSGRVLQTTSVSLRLVDHILELDGASLAELVERSDLARSTVHSHLATLAEHGYVVSEDNRYHLGAKFCHLGDYVRRRKTYHRIGEETVARLASETSMDADFAVEEHGRVVSLYGDLDFAHSTRFLIDGSPFHVHTTASGKAIIAEYDDARVRSIVDRWGLPAATDRSITSEEALFEELERVRDRGFAESDGEAIEGLWAVGIPVASPRGGVLGSLNLSGPSYAVDEEKRAAQVELLERAVESFERGVRELYRSPSTGDGSLDATDGSEE</sequence>
<dbReference type="InterPro" id="IPR005471">
    <property type="entry name" value="Tscrpt_reg_IclR_N"/>
</dbReference>
<evidence type="ECO:0000259" key="6">
    <source>
        <dbReference type="PROSITE" id="PS51078"/>
    </source>
</evidence>
<dbReference type="PROSITE" id="PS51078">
    <property type="entry name" value="ICLR_ED"/>
    <property type="match status" value="1"/>
</dbReference>
<organism evidence="7 8">
    <name type="scientific">Halobium palmae</name>
    <dbReference type="NCBI Taxonomy" id="1776492"/>
    <lineage>
        <taxon>Archaea</taxon>
        <taxon>Methanobacteriati</taxon>
        <taxon>Methanobacteriota</taxon>
        <taxon>Stenosarchaea group</taxon>
        <taxon>Halobacteria</taxon>
        <taxon>Halobacteriales</taxon>
        <taxon>Haloferacaceae</taxon>
        <taxon>Halobium</taxon>
    </lineage>
</organism>
<dbReference type="SUPFAM" id="SSF55781">
    <property type="entry name" value="GAF domain-like"/>
    <property type="match status" value="1"/>
</dbReference>
<dbReference type="InterPro" id="IPR050707">
    <property type="entry name" value="HTH_MetabolicPath_Reg"/>
</dbReference>
<feature type="domain" description="HTH iclR-type" evidence="5">
    <location>
        <begin position="9"/>
        <end position="68"/>
    </location>
</feature>
<dbReference type="SMART" id="SM00346">
    <property type="entry name" value="HTH_ICLR"/>
    <property type="match status" value="1"/>
</dbReference>
<evidence type="ECO:0000313" key="8">
    <source>
        <dbReference type="Proteomes" id="UP001596328"/>
    </source>
</evidence>
<dbReference type="SUPFAM" id="SSF46785">
    <property type="entry name" value="Winged helix' DNA-binding domain"/>
    <property type="match status" value="1"/>
</dbReference>
<comment type="caution">
    <text evidence="7">The sequence shown here is derived from an EMBL/GenBank/DDBJ whole genome shotgun (WGS) entry which is preliminary data.</text>
</comment>
<keyword evidence="8" id="KW-1185">Reference proteome</keyword>
<evidence type="ECO:0000256" key="1">
    <source>
        <dbReference type="ARBA" id="ARBA00023015"/>
    </source>
</evidence>
<dbReference type="Proteomes" id="UP001596328">
    <property type="component" value="Unassembled WGS sequence"/>
</dbReference>
<evidence type="ECO:0000313" key="7">
    <source>
        <dbReference type="EMBL" id="MFC6723794.1"/>
    </source>
</evidence>
<keyword evidence="3" id="KW-0804">Transcription</keyword>
<feature type="region of interest" description="Disordered" evidence="4">
    <location>
        <begin position="252"/>
        <end position="272"/>
    </location>
</feature>
<reference evidence="7 8" key="1">
    <citation type="journal article" date="2019" name="Int. J. Syst. Evol. Microbiol.">
        <title>The Global Catalogue of Microorganisms (GCM) 10K type strain sequencing project: providing services to taxonomists for standard genome sequencing and annotation.</title>
        <authorList>
            <consortium name="The Broad Institute Genomics Platform"/>
            <consortium name="The Broad Institute Genome Sequencing Center for Infectious Disease"/>
            <person name="Wu L."/>
            <person name="Ma J."/>
        </authorList>
    </citation>
    <scope>NUCLEOTIDE SEQUENCE [LARGE SCALE GENOMIC DNA]</scope>
    <source>
        <strain evidence="7 8">NBRC 111368</strain>
    </source>
</reference>
<protein>
    <submittedName>
        <fullName evidence="7">IclR family transcriptional regulator</fullName>
    </submittedName>
</protein>
<dbReference type="InterPro" id="IPR029016">
    <property type="entry name" value="GAF-like_dom_sf"/>
</dbReference>
<dbReference type="EMBL" id="JBHSWU010000048">
    <property type="protein sequence ID" value="MFC6723794.1"/>
    <property type="molecule type" value="Genomic_DNA"/>
</dbReference>
<dbReference type="Gene3D" id="3.30.450.40">
    <property type="match status" value="1"/>
</dbReference>
<dbReference type="PANTHER" id="PTHR30136">
    <property type="entry name" value="HELIX-TURN-HELIX TRANSCRIPTIONAL REGULATOR, ICLR FAMILY"/>
    <property type="match status" value="1"/>
</dbReference>
<keyword evidence="1" id="KW-0805">Transcription regulation</keyword>